<keyword evidence="3" id="KW-1003">Cell membrane</keyword>
<gene>
    <name evidence="15" type="ORF">NXF25_021242</name>
</gene>
<comment type="subcellular location">
    <subcellularLocation>
        <location evidence="1">Cell membrane</location>
        <topology evidence="1">Multi-pass membrane protein</topology>
    </subcellularLocation>
</comment>
<feature type="domain" description="G-protein coupled receptors family 3 profile" evidence="14">
    <location>
        <begin position="623"/>
        <end position="887"/>
    </location>
</feature>
<feature type="transmembrane region" description="Helical" evidence="12">
    <location>
        <begin position="817"/>
        <end position="837"/>
    </location>
</feature>
<dbReference type="PANTHER" id="PTHR24061">
    <property type="entry name" value="CALCIUM-SENSING RECEPTOR-RELATED"/>
    <property type="match status" value="1"/>
</dbReference>
<dbReference type="FunFam" id="2.10.50.30:FF:000002">
    <property type="entry name" value="Vomeronasal 2 receptor, h1"/>
    <property type="match status" value="1"/>
</dbReference>
<keyword evidence="11" id="KW-0807">Transducer</keyword>
<dbReference type="Proteomes" id="UP001474421">
    <property type="component" value="Unassembled WGS sequence"/>
</dbReference>
<evidence type="ECO:0000256" key="2">
    <source>
        <dbReference type="ARBA" id="ARBA00007242"/>
    </source>
</evidence>
<evidence type="ECO:0000256" key="1">
    <source>
        <dbReference type="ARBA" id="ARBA00004651"/>
    </source>
</evidence>
<keyword evidence="9 15" id="KW-0675">Receptor</keyword>
<protein>
    <submittedName>
        <fullName evidence="15">Type-2 vomeronasal receptor</fullName>
    </submittedName>
</protein>
<evidence type="ECO:0000256" key="13">
    <source>
        <dbReference type="SAM" id="SignalP"/>
    </source>
</evidence>
<comment type="similarity">
    <text evidence="2">Belongs to the G-protein coupled receptor 3 family.</text>
</comment>
<evidence type="ECO:0000256" key="5">
    <source>
        <dbReference type="ARBA" id="ARBA00022729"/>
    </source>
</evidence>
<dbReference type="InterPro" id="IPR004073">
    <property type="entry name" value="GPCR_3_vmron_rcpt_2"/>
</dbReference>
<keyword evidence="4 12" id="KW-0812">Transmembrane</keyword>
<sequence length="888" mass="101391">MKGCNCNGILLCKLMKLFVFVLMLSFRAVSEILNMNCIVGDPVPILHKYYQSGDVIIAGILSQIYIFSNTIHFHEKPSTDLFYDAEMVTQLYQHILSLTFAVNEINENLQILPNLTLGLHIYNSNFIASWTYHASMELFSTQGKLIPNYKCETENNLVSVIAGPNSEVCIHMTAILSIYKIPQFTYGSASVMNRKTQSVFYHQMFPDVHRQYNGILQLLLHFQWTWIGILYDNDNNGERFVQDALPVFSQKGICFDYIESFPLITSVNDIDKMVTEGINRYNSISKSISNVSIVYGEIETMIYFRMFSTLSKYEDVSIMAKGRVYIMTAQMEFTSFPFQRNEDIDLLHGALSLAIHSKEVPGFTDLLQLVNAIFVLENGFIQGFGEEAFGCFFPESMVDREGRVSCSGEEKLVNLPASIFEMSMTSHSYSIYNAVYAMAYALHNMLSFQLRKTEGVHEAIHSFLAQHLWKLNHFVKIISFNNNVGETVFFNENGEMETGFDIINWVTFPNLSFLRVKVGDIQPLSLKEIMFTISEETIIWPKQFNQTKPLSLCNDNCHPGYRKAKKEGKPFCCYDCLSCPGGKISNQKDMDNCFHCPEDHYPNEEQNFCLPKSVTFLSYEETLGNIFISFIITFSIITILLLWLFIKYHDTPIVKANNETLTYILLISLLLSFLCVLLFIGRPHQWTCLLRQVTFGIIFSVAVSSILAKTIIVILAFMATKPGSRIRKWMGNRLAVSMVLSCSFVQTIICIVWLSISPPFLDADMYSMPKEIVLICKEGSVVMFYCVLGFMGFLAIISFIVAFLVRKLPDTFNEAKFITFSMLVFCSVWLSFVPTYLSTKGKYMVAVEIFSILCSTGGLLAFIFFPKCYFILVRPDLNNKEYLRRGKN</sequence>
<feature type="transmembrane region" description="Helical" evidence="12">
    <location>
        <begin position="626"/>
        <end position="648"/>
    </location>
</feature>
<dbReference type="SUPFAM" id="SSF53822">
    <property type="entry name" value="Periplasmic binding protein-like I"/>
    <property type="match status" value="1"/>
</dbReference>
<dbReference type="PRINTS" id="PR00248">
    <property type="entry name" value="GPCRMGR"/>
</dbReference>
<dbReference type="InterPro" id="IPR001828">
    <property type="entry name" value="ANF_lig-bd_rcpt"/>
</dbReference>
<keyword evidence="6 12" id="KW-1133">Transmembrane helix</keyword>
<feature type="chain" id="PRO_5043788514" evidence="13">
    <location>
        <begin position="31"/>
        <end position="888"/>
    </location>
</feature>
<dbReference type="Pfam" id="PF00003">
    <property type="entry name" value="7tm_3"/>
    <property type="match status" value="1"/>
</dbReference>
<comment type="caution">
    <text evidence="15">The sequence shown here is derived from an EMBL/GenBank/DDBJ whole genome shotgun (WGS) entry which is preliminary data.</text>
</comment>
<evidence type="ECO:0000256" key="10">
    <source>
        <dbReference type="ARBA" id="ARBA00023180"/>
    </source>
</evidence>
<dbReference type="InterPro" id="IPR000068">
    <property type="entry name" value="GPCR_3_Ca_sens_rcpt-rel"/>
</dbReference>
<evidence type="ECO:0000256" key="9">
    <source>
        <dbReference type="ARBA" id="ARBA00023170"/>
    </source>
</evidence>
<dbReference type="InterPro" id="IPR028082">
    <property type="entry name" value="Peripla_BP_I"/>
</dbReference>
<dbReference type="AlphaFoldDB" id="A0AAW1B879"/>
<feature type="transmembrane region" description="Helical" evidence="12">
    <location>
        <begin position="738"/>
        <end position="761"/>
    </location>
</feature>
<evidence type="ECO:0000256" key="11">
    <source>
        <dbReference type="ARBA" id="ARBA00023224"/>
    </source>
</evidence>
<accession>A0AAW1B879</accession>
<dbReference type="FunFam" id="3.40.50.2300:FF:000024">
    <property type="entry name" value="Vomeronasal 2, receptor 73"/>
    <property type="match status" value="1"/>
</dbReference>
<feature type="transmembrane region" description="Helical" evidence="12">
    <location>
        <begin position="693"/>
        <end position="717"/>
    </location>
</feature>
<feature type="transmembrane region" description="Helical" evidence="12">
    <location>
        <begin position="660"/>
        <end position="681"/>
    </location>
</feature>
<evidence type="ECO:0000256" key="8">
    <source>
        <dbReference type="ARBA" id="ARBA00023136"/>
    </source>
</evidence>
<keyword evidence="5 13" id="KW-0732">Signal</keyword>
<evidence type="ECO:0000256" key="12">
    <source>
        <dbReference type="SAM" id="Phobius"/>
    </source>
</evidence>
<dbReference type="PROSITE" id="PS50259">
    <property type="entry name" value="G_PROTEIN_RECEP_F3_4"/>
    <property type="match status" value="1"/>
</dbReference>
<feature type="signal peptide" evidence="13">
    <location>
        <begin position="1"/>
        <end position="30"/>
    </location>
</feature>
<dbReference type="InterPro" id="IPR011500">
    <property type="entry name" value="GPCR_3_9-Cys_dom"/>
</dbReference>
<dbReference type="InterPro" id="IPR017978">
    <property type="entry name" value="GPCR_3_C"/>
</dbReference>
<evidence type="ECO:0000256" key="3">
    <source>
        <dbReference type="ARBA" id="ARBA00022475"/>
    </source>
</evidence>
<evidence type="ECO:0000259" key="14">
    <source>
        <dbReference type="PROSITE" id="PS50259"/>
    </source>
</evidence>
<evidence type="ECO:0000256" key="4">
    <source>
        <dbReference type="ARBA" id="ARBA00022692"/>
    </source>
</evidence>
<dbReference type="InterPro" id="IPR017979">
    <property type="entry name" value="GPCR_3_CS"/>
</dbReference>
<evidence type="ECO:0000256" key="7">
    <source>
        <dbReference type="ARBA" id="ARBA00023040"/>
    </source>
</evidence>
<dbReference type="Gene3D" id="3.40.50.2300">
    <property type="match status" value="2"/>
</dbReference>
<dbReference type="PANTHER" id="PTHR24061:SF599">
    <property type="entry name" value="G-PROTEIN COUPLED RECEPTORS FAMILY 3 PROFILE DOMAIN-CONTAINING PROTEIN"/>
    <property type="match status" value="1"/>
</dbReference>
<feature type="transmembrane region" description="Helical" evidence="12">
    <location>
        <begin position="781"/>
        <end position="805"/>
    </location>
</feature>
<keyword evidence="10" id="KW-0325">Glycoprotein</keyword>
<organism evidence="15 16">
    <name type="scientific">Crotalus adamanteus</name>
    <name type="common">Eastern diamondback rattlesnake</name>
    <dbReference type="NCBI Taxonomy" id="8729"/>
    <lineage>
        <taxon>Eukaryota</taxon>
        <taxon>Metazoa</taxon>
        <taxon>Chordata</taxon>
        <taxon>Craniata</taxon>
        <taxon>Vertebrata</taxon>
        <taxon>Euteleostomi</taxon>
        <taxon>Lepidosauria</taxon>
        <taxon>Squamata</taxon>
        <taxon>Bifurcata</taxon>
        <taxon>Unidentata</taxon>
        <taxon>Episquamata</taxon>
        <taxon>Toxicofera</taxon>
        <taxon>Serpentes</taxon>
        <taxon>Colubroidea</taxon>
        <taxon>Viperidae</taxon>
        <taxon>Crotalinae</taxon>
        <taxon>Crotalus</taxon>
    </lineage>
</organism>
<keyword evidence="8 12" id="KW-0472">Membrane</keyword>
<dbReference type="PRINTS" id="PR01535">
    <property type="entry name" value="VOMERONASL2R"/>
</dbReference>
<feature type="transmembrane region" description="Helical" evidence="12">
    <location>
        <begin position="843"/>
        <end position="865"/>
    </location>
</feature>
<keyword evidence="7" id="KW-0297">G-protein coupled receptor</keyword>
<dbReference type="Gene3D" id="2.10.50.30">
    <property type="entry name" value="GPCR, family 3, nine cysteines domain"/>
    <property type="match status" value="1"/>
</dbReference>
<dbReference type="PROSITE" id="PS00981">
    <property type="entry name" value="G_PROTEIN_RECEP_F3_3"/>
    <property type="match status" value="1"/>
</dbReference>
<dbReference type="GO" id="GO:0005886">
    <property type="term" value="C:plasma membrane"/>
    <property type="evidence" value="ECO:0007669"/>
    <property type="project" value="UniProtKB-SubCell"/>
</dbReference>
<evidence type="ECO:0000313" key="15">
    <source>
        <dbReference type="EMBL" id="KAK9397881.1"/>
    </source>
</evidence>
<dbReference type="InterPro" id="IPR038550">
    <property type="entry name" value="GPCR_3_9-Cys_sf"/>
</dbReference>
<proteinExistence type="inferred from homology"/>
<name>A0AAW1B879_CROAD</name>
<evidence type="ECO:0000313" key="16">
    <source>
        <dbReference type="Proteomes" id="UP001474421"/>
    </source>
</evidence>
<dbReference type="Pfam" id="PF01094">
    <property type="entry name" value="ANF_receptor"/>
    <property type="match status" value="1"/>
</dbReference>
<evidence type="ECO:0000256" key="6">
    <source>
        <dbReference type="ARBA" id="ARBA00022989"/>
    </source>
</evidence>
<dbReference type="GO" id="GO:0004930">
    <property type="term" value="F:G protein-coupled receptor activity"/>
    <property type="evidence" value="ECO:0007669"/>
    <property type="project" value="UniProtKB-KW"/>
</dbReference>
<dbReference type="InterPro" id="IPR000337">
    <property type="entry name" value="GPCR_3"/>
</dbReference>
<dbReference type="EMBL" id="JAOTOJ010000008">
    <property type="protein sequence ID" value="KAK9397881.1"/>
    <property type="molecule type" value="Genomic_DNA"/>
</dbReference>
<keyword evidence="16" id="KW-1185">Reference proteome</keyword>
<dbReference type="Pfam" id="PF07562">
    <property type="entry name" value="NCD3G"/>
    <property type="match status" value="1"/>
</dbReference>
<reference evidence="15 16" key="1">
    <citation type="journal article" date="2024" name="Proc. Natl. Acad. Sci. U.S.A.">
        <title>The genetic regulatory architecture and epigenomic basis for age-related changes in rattlesnake venom.</title>
        <authorList>
            <person name="Hogan M.P."/>
            <person name="Holding M.L."/>
            <person name="Nystrom G.S."/>
            <person name="Colston T.J."/>
            <person name="Bartlett D.A."/>
            <person name="Mason A.J."/>
            <person name="Ellsworth S.A."/>
            <person name="Rautsaw R.M."/>
            <person name="Lawrence K.C."/>
            <person name="Strickland J.L."/>
            <person name="He B."/>
            <person name="Fraser P."/>
            <person name="Margres M.J."/>
            <person name="Gilbert D.M."/>
            <person name="Gibbs H.L."/>
            <person name="Parkinson C.L."/>
            <person name="Rokyta D.R."/>
        </authorList>
    </citation>
    <scope>NUCLEOTIDE SEQUENCE [LARGE SCALE GENOMIC DNA]</scope>
    <source>
        <strain evidence="15">DRR0105</strain>
    </source>
</reference>